<feature type="region of interest" description="Disordered" evidence="1">
    <location>
        <begin position="1"/>
        <end position="40"/>
    </location>
</feature>
<keyword evidence="3" id="KW-1185">Reference proteome</keyword>
<accession>A0A7W9Q3D4</accession>
<gene>
    <name evidence="2" type="ORF">FHS34_007908</name>
</gene>
<dbReference type="AlphaFoldDB" id="A0A7W9Q3D4"/>
<name>A0A7W9Q3D4_9ACTN</name>
<evidence type="ECO:0000313" key="3">
    <source>
        <dbReference type="Proteomes" id="UP000585836"/>
    </source>
</evidence>
<dbReference type="Proteomes" id="UP000585836">
    <property type="component" value="Unassembled WGS sequence"/>
</dbReference>
<evidence type="ECO:0000313" key="2">
    <source>
        <dbReference type="EMBL" id="MBB5932398.1"/>
    </source>
</evidence>
<dbReference type="RefSeq" id="WP_184974707.1">
    <property type="nucleotide sequence ID" value="NZ_BAAAWF010000001.1"/>
</dbReference>
<organism evidence="2 3">
    <name type="scientific">Streptomyces echinatus</name>
    <dbReference type="NCBI Taxonomy" id="67293"/>
    <lineage>
        <taxon>Bacteria</taxon>
        <taxon>Bacillati</taxon>
        <taxon>Actinomycetota</taxon>
        <taxon>Actinomycetes</taxon>
        <taxon>Kitasatosporales</taxon>
        <taxon>Streptomycetaceae</taxon>
        <taxon>Streptomyces</taxon>
    </lineage>
</organism>
<proteinExistence type="predicted"/>
<feature type="compositionally biased region" description="Gly residues" evidence="1">
    <location>
        <begin position="1"/>
        <end position="13"/>
    </location>
</feature>
<reference evidence="2 3" key="1">
    <citation type="submission" date="2020-08" db="EMBL/GenBank/DDBJ databases">
        <title>Genomic Encyclopedia of Type Strains, Phase III (KMG-III): the genomes of soil and plant-associated and newly described type strains.</title>
        <authorList>
            <person name="Whitman W."/>
        </authorList>
    </citation>
    <scope>NUCLEOTIDE SEQUENCE [LARGE SCALE GENOMIC DNA]</scope>
    <source>
        <strain evidence="2 3">CECT 3313</strain>
    </source>
</reference>
<comment type="caution">
    <text evidence="2">The sequence shown here is derived from an EMBL/GenBank/DDBJ whole genome shotgun (WGS) entry which is preliminary data.</text>
</comment>
<protein>
    <submittedName>
        <fullName evidence="2">Uncharacterized protein</fullName>
    </submittedName>
</protein>
<sequence>MAGGEHGSRGDGVVGRTAAEPVVLGDGEPQGVDRHGSVVVRTSPDPELWLVRDGVTRSLPSDSTPCPTAEVVALTDDDIAYGRWNSTPVRWDCRLPCRSVQSPPAR</sequence>
<evidence type="ECO:0000256" key="1">
    <source>
        <dbReference type="SAM" id="MobiDB-lite"/>
    </source>
</evidence>
<dbReference type="EMBL" id="JACHJK010000025">
    <property type="protein sequence ID" value="MBB5932398.1"/>
    <property type="molecule type" value="Genomic_DNA"/>
</dbReference>